<dbReference type="Proteomes" id="UP000472372">
    <property type="component" value="Chromosome 7"/>
</dbReference>
<accession>A0A6S6W961</accession>
<protein>
    <submittedName>
        <fullName evidence="2">APG6 domain containing protein</fullName>
    </submittedName>
</protein>
<proteinExistence type="predicted"/>
<reference evidence="2" key="1">
    <citation type="submission" date="2021-02" db="EMBL/GenBank/DDBJ databases">
        <authorList>
            <person name="Syme A R."/>
            <person name="Syme A R."/>
            <person name="Moolhuijzen P."/>
        </authorList>
    </citation>
    <scope>NUCLEOTIDE SEQUENCE</scope>
    <source>
        <strain evidence="2">W1-1</strain>
    </source>
</reference>
<dbReference type="EMBL" id="HG992983">
    <property type="protein sequence ID" value="CAE7195664.1"/>
    <property type="molecule type" value="Genomic_DNA"/>
</dbReference>
<feature type="compositionally biased region" description="Polar residues" evidence="1">
    <location>
        <begin position="318"/>
        <end position="342"/>
    </location>
</feature>
<evidence type="ECO:0000313" key="2">
    <source>
        <dbReference type="EMBL" id="CAE7195664.1"/>
    </source>
</evidence>
<sequence length="619" mass="69435">MTSSSVQVTPGLFAANREVAVAYYKGLQSHHANHQFMLGELASHAEKEDNKQKVTVIIALQTKVTEVTLEAQTKEERDEYQEKFYATDSVNAELRDGIKIKLGLRKQNIAAARENLEESKKERDTLKAETSQLKKTTHTSNTMAHLKRGMPELESETAQLKQMLDEEKRDHRETKDLLRKEKIASDALEHELELFRKKLQEAETEYDDLAIQNVQLITEHGNAAKELENLNERYEKLQFDSIKNDYEVLSKTKELCVAKGQIDKLQKQLDEKLASSATKEAVVVFDSSNDAGTSSMGDEMEVNVLPAITDSESKDELATQSPSSESRLSFPKSNHLSILGTNSHRHRNEDVEDADFVPRGLKTSPDAPAAVILPSMQKLKNDLTSRKVKYLYRQELRLFEDNANGRTVVNFPAPECYSTCPSYKNEMFCREPLTVQTHTIPELKMSEEGRVQVAIPSAEACVKQLCPDLDTAPNGKPIGEVIVPEDEHELRSQVKVLNAVSGDEEVIPAATEQLHNASHTQASVYEADARLNEVSEFFDSSKAKPVLNASAVAFVTASVSFPKEPAQEKKIIASETDKKMADCEEDHDEAPKILVKQAHRKPIKSSKRTEKRSTYQSNR</sequence>
<gene>
    <name evidence="2" type="ORF">PTTW11_08187</name>
</gene>
<dbReference type="AlphaFoldDB" id="A0A6S6W961"/>
<name>A0A6S6W961_9PLEO</name>
<feature type="region of interest" description="Disordered" evidence="1">
    <location>
        <begin position="578"/>
        <end position="619"/>
    </location>
</feature>
<feature type="compositionally biased region" description="Basic residues" evidence="1">
    <location>
        <begin position="597"/>
        <end position="606"/>
    </location>
</feature>
<feature type="compositionally biased region" description="Polar residues" evidence="1">
    <location>
        <begin position="128"/>
        <end position="140"/>
    </location>
</feature>
<feature type="region of interest" description="Disordered" evidence="1">
    <location>
        <begin position="115"/>
        <end position="140"/>
    </location>
</feature>
<organism evidence="2 3">
    <name type="scientific">Pyrenophora teres f. teres</name>
    <dbReference type="NCBI Taxonomy" id="97479"/>
    <lineage>
        <taxon>Eukaryota</taxon>
        <taxon>Fungi</taxon>
        <taxon>Dikarya</taxon>
        <taxon>Ascomycota</taxon>
        <taxon>Pezizomycotina</taxon>
        <taxon>Dothideomycetes</taxon>
        <taxon>Pleosporomycetidae</taxon>
        <taxon>Pleosporales</taxon>
        <taxon>Pleosporineae</taxon>
        <taxon>Pleosporaceae</taxon>
        <taxon>Pyrenophora</taxon>
    </lineage>
</organism>
<evidence type="ECO:0000313" key="3">
    <source>
        <dbReference type="Proteomes" id="UP000472372"/>
    </source>
</evidence>
<feature type="compositionally biased region" description="Basic and acidic residues" evidence="1">
    <location>
        <begin position="115"/>
        <end position="127"/>
    </location>
</feature>
<feature type="region of interest" description="Disordered" evidence="1">
    <location>
        <begin position="308"/>
        <end position="349"/>
    </location>
</feature>
<evidence type="ECO:0000256" key="1">
    <source>
        <dbReference type="SAM" id="MobiDB-lite"/>
    </source>
</evidence>